<evidence type="ECO:0000256" key="6">
    <source>
        <dbReference type="ARBA" id="ARBA00023136"/>
    </source>
</evidence>
<keyword evidence="10" id="KW-0282">Flagellum</keyword>
<evidence type="ECO:0000313" key="11">
    <source>
        <dbReference type="Proteomes" id="UP000237925"/>
    </source>
</evidence>
<feature type="signal peptide" evidence="9">
    <location>
        <begin position="1"/>
        <end position="17"/>
    </location>
</feature>
<dbReference type="InterPro" id="IPR000527">
    <property type="entry name" value="Flag_Lring"/>
</dbReference>
<dbReference type="RefSeq" id="WP_106684146.1">
    <property type="nucleotide sequence ID" value="NZ_CP027667.1"/>
</dbReference>
<keyword evidence="11" id="KW-1185">Reference proteome</keyword>
<evidence type="ECO:0000313" key="10">
    <source>
        <dbReference type="EMBL" id="AVO49717.1"/>
    </source>
</evidence>
<evidence type="ECO:0000256" key="9">
    <source>
        <dbReference type="SAM" id="SignalP"/>
    </source>
</evidence>
<dbReference type="GO" id="GO:0009279">
    <property type="term" value="C:cell outer membrane"/>
    <property type="evidence" value="ECO:0007669"/>
    <property type="project" value="UniProtKB-SubCell"/>
</dbReference>
<organism evidence="10 11">
    <name type="scientific">Melaminivora suipulveris</name>
    <dbReference type="NCBI Taxonomy" id="2109913"/>
    <lineage>
        <taxon>Bacteria</taxon>
        <taxon>Pseudomonadati</taxon>
        <taxon>Pseudomonadota</taxon>
        <taxon>Betaproteobacteria</taxon>
        <taxon>Burkholderiales</taxon>
        <taxon>Comamonadaceae</taxon>
        <taxon>Melaminivora</taxon>
    </lineage>
</organism>
<proteinExistence type="inferred from homology"/>
<protein>
    <submittedName>
        <fullName evidence="10">Flagellar biosynthesis protein FlgH</fullName>
    </submittedName>
</protein>
<dbReference type="GO" id="GO:0009427">
    <property type="term" value="C:bacterial-type flagellum basal body, distal rod, L ring"/>
    <property type="evidence" value="ECO:0007669"/>
    <property type="project" value="InterPro"/>
</dbReference>
<keyword evidence="8" id="KW-0998">Cell outer membrane</keyword>
<accession>A0A2R3QDI6</accession>
<evidence type="ECO:0000256" key="4">
    <source>
        <dbReference type="ARBA" id="ARBA00006929"/>
    </source>
</evidence>
<sequence>MSHVFSRLIFAALPALLAAGCATVNPPPPVDVLPTQLPPVEPRPIVRGPATGSLFSAATYRPGFEDPRARYVGDLVTIEILEKIDARQGSKSNVDRKSGAEGGITGLPILPTKLAGKIADHSKIGAEYGSNFKGSGDTSSNNEFKSFITAIVTEVLPNGHLVITGEKQVGVNRSVDVLRFSGLVDPRNLRRGADGHAGSVIDSRYVANVRVVSRGLGEQAEAQAVGWLARAFNAVTPF</sequence>
<dbReference type="EMBL" id="CP027667">
    <property type="protein sequence ID" value="AVO49717.1"/>
    <property type="molecule type" value="Genomic_DNA"/>
</dbReference>
<dbReference type="PRINTS" id="PR01008">
    <property type="entry name" value="FLGLRINGFLGH"/>
</dbReference>
<comment type="similarity">
    <text evidence="4">Belongs to the FlgH family.</text>
</comment>
<keyword evidence="7" id="KW-0975">Bacterial flagellum</keyword>
<gene>
    <name evidence="10" type="ORF">C6568_10970</name>
</gene>
<evidence type="ECO:0000256" key="2">
    <source>
        <dbReference type="ARBA" id="ARBA00004117"/>
    </source>
</evidence>
<dbReference type="AlphaFoldDB" id="A0A2R3QDI6"/>
<dbReference type="GO" id="GO:0071973">
    <property type="term" value="P:bacterial-type flagellum-dependent cell motility"/>
    <property type="evidence" value="ECO:0007669"/>
    <property type="project" value="InterPro"/>
</dbReference>
<evidence type="ECO:0000256" key="1">
    <source>
        <dbReference type="ARBA" id="ARBA00002591"/>
    </source>
</evidence>
<dbReference type="PANTHER" id="PTHR34933:SF1">
    <property type="entry name" value="FLAGELLAR L-RING PROTEIN"/>
    <property type="match status" value="1"/>
</dbReference>
<evidence type="ECO:0000256" key="3">
    <source>
        <dbReference type="ARBA" id="ARBA00004442"/>
    </source>
</evidence>
<dbReference type="PROSITE" id="PS51257">
    <property type="entry name" value="PROKAR_LIPOPROTEIN"/>
    <property type="match status" value="1"/>
</dbReference>
<keyword evidence="10" id="KW-0966">Cell projection</keyword>
<evidence type="ECO:0000256" key="8">
    <source>
        <dbReference type="ARBA" id="ARBA00023237"/>
    </source>
</evidence>
<comment type="function">
    <text evidence="1">Assembles around the rod to form the L-ring and probably protects the motor/basal body from shearing forces during rotation.</text>
</comment>
<evidence type="ECO:0000256" key="7">
    <source>
        <dbReference type="ARBA" id="ARBA00023143"/>
    </source>
</evidence>
<keyword evidence="10" id="KW-0969">Cilium</keyword>
<name>A0A2R3QDI6_9BURK</name>
<dbReference type="KEGG" id="mela:C6568_10970"/>
<keyword evidence="5 9" id="KW-0732">Signal</keyword>
<evidence type="ECO:0000256" key="5">
    <source>
        <dbReference type="ARBA" id="ARBA00022729"/>
    </source>
</evidence>
<dbReference type="Pfam" id="PF02107">
    <property type="entry name" value="FlgH"/>
    <property type="match status" value="1"/>
</dbReference>
<dbReference type="PANTHER" id="PTHR34933">
    <property type="entry name" value="FLAGELLAR L-RING PROTEIN"/>
    <property type="match status" value="1"/>
</dbReference>
<dbReference type="Proteomes" id="UP000237925">
    <property type="component" value="Chromosome"/>
</dbReference>
<dbReference type="GO" id="GO:0003774">
    <property type="term" value="F:cytoskeletal motor activity"/>
    <property type="evidence" value="ECO:0007669"/>
    <property type="project" value="InterPro"/>
</dbReference>
<reference evidence="10 11" key="1">
    <citation type="submission" date="2018-03" db="EMBL/GenBank/DDBJ databases">
        <title>Genome sequencing of Melaminivora sp.</title>
        <authorList>
            <person name="Kim S.-J."/>
            <person name="Heo J."/>
            <person name="Ahn J.-H."/>
            <person name="Kwon S.-W."/>
        </authorList>
    </citation>
    <scope>NUCLEOTIDE SEQUENCE [LARGE SCALE GENOMIC DNA]</scope>
    <source>
        <strain evidence="10 11">SC2-9</strain>
    </source>
</reference>
<dbReference type="OrthoDB" id="9789463at2"/>
<keyword evidence="6" id="KW-0472">Membrane</keyword>
<feature type="chain" id="PRO_5015315432" evidence="9">
    <location>
        <begin position="18"/>
        <end position="238"/>
    </location>
</feature>
<comment type="subcellular location">
    <subcellularLocation>
        <location evidence="2">Bacterial flagellum basal body</location>
    </subcellularLocation>
    <subcellularLocation>
        <location evidence="3">Cell outer membrane</location>
    </subcellularLocation>
</comment>